<proteinExistence type="predicted"/>
<dbReference type="SUPFAM" id="SSF56349">
    <property type="entry name" value="DNA breaking-rejoining enzymes"/>
    <property type="match status" value="1"/>
</dbReference>
<sequence length="187" mass="21791">MHYVDPIKDIESINAIKDILRKQSQRDLLLFVFGINTGIRVSDLLSLKVDDIWDGTGVKEFLYLNDMSGDETRGYYLNHRVQFELKNYLNVIDLKKDDYLFKSRKNDQPITRQQAYRIINKVAKEVGIPGNVGMHTLRKTFGYHAYRKGIAISILMEIYNHHSPSETLRYIGIDKSEKRLIKVDVNL</sequence>
<dbReference type="InterPro" id="IPR011010">
    <property type="entry name" value="DNA_brk_join_enz"/>
</dbReference>
<accession>A0ABU6NWZ5</accession>
<dbReference type="Gene3D" id="1.10.443.10">
    <property type="entry name" value="Intergrase catalytic core"/>
    <property type="match status" value="1"/>
</dbReference>
<evidence type="ECO:0000313" key="3">
    <source>
        <dbReference type="EMBL" id="MED4400361.1"/>
    </source>
</evidence>
<evidence type="ECO:0000259" key="2">
    <source>
        <dbReference type="PROSITE" id="PS51898"/>
    </source>
</evidence>
<dbReference type="GeneID" id="301142398"/>
<comment type="caution">
    <text evidence="3">The sequence shown here is derived from an EMBL/GenBank/DDBJ whole genome shotgun (WGS) entry which is preliminary data.</text>
</comment>
<dbReference type="Proteomes" id="UP001342826">
    <property type="component" value="Unassembled WGS sequence"/>
</dbReference>
<dbReference type="InterPro" id="IPR013762">
    <property type="entry name" value="Integrase-like_cat_sf"/>
</dbReference>
<dbReference type="RefSeq" id="WP_066233222.1">
    <property type="nucleotide sequence ID" value="NZ_JARTFQ010000008.1"/>
</dbReference>
<feature type="domain" description="Tyr recombinase" evidence="2">
    <location>
        <begin position="1"/>
        <end position="185"/>
    </location>
</feature>
<dbReference type="PANTHER" id="PTHR30349">
    <property type="entry name" value="PHAGE INTEGRASE-RELATED"/>
    <property type="match status" value="1"/>
</dbReference>
<evidence type="ECO:0000256" key="1">
    <source>
        <dbReference type="ARBA" id="ARBA00023172"/>
    </source>
</evidence>
<protein>
    <submittedName>
        <fullName evidence="3">Tyrosine-type recombinase/integrase</fullName>
    </submittedName>
</protein>
<dbReference type="InterPro" id="IPR002104">
    <property type="entry name" value="Integrase_catalytic"/>
</dbReference>
<dbReference type="EMBL" id="JARTFS010000003">
    <property type="protein sequence ID" value="MED4400361.1"/>
    <property type="molecule type" value="Genomic_DNA"/>
</dbReference>
<dbReference type="Pfam" id="PF00589">
    <property type="entry name" value="Phage_integrase"/>
    <property type="match status" value="1"/>
</dbReference>
<name>A0ABU6NWZ5_9BACI</name>
<organism evidence="3 4">
    <name type="scientific">Metabacillus fastidiosus</name>
    <dbReference type="NCBI Taxonomy" id="1458"/>
    <lineage>
        <taxon>Bacteria</taxon>
        <taxon>Bacillati</taxon>
        <taxon>Bacillota</taxon>
        <taxon>Bacilli</taxon>
        <taxon>Bacillales</taxon>
        <taxon>Bacillaceae</taxon>
        <taxon>Metabacillus</taxon>
    </lineage>
</organism>
<dbReference type="PANTHER" id="PTHR30349:SF82">
    <property type="entry name" value="INTEGRASE_RECOMBINASE YOEC-RELATED"/>
    <property type="match status" value="1"/>
</dbReference>
<dbReference type="PROSITE" id="PS51898">
    <property type="entry name" value="TYR_RECOMBINASE"/>
    <property type="match status" value="1"/>
</dbReference>
<gene>
    <name evidence="3" type="ORF">P9271_03260</name>
</gene>
<dbReference type="InterPro" id="IPR050090">
    <property type="entry name" value="Tyrosine_recombinase_XerCD"/>
</dbReference>
<reference evidence="3 4" key="1">
    <citation type="submission" date="2023-03" db="EMBL/GenBank/DDBJ databases">
        <title>Bacillus Genome Sequencing.</title>
        <authorList>
            <person name="Dunlap C."/>
        </authorList>
    </citation>
    <scope>NUCLEOTIDE SEQUENCE [LARGE SCALE GENOMIC DNA]</scope>
    <source>
        <strain evidence="3 4">NRS-1717</strain>
    </source>
</reference>
<evidence type="ECO:0000313" key="4">
    <source>
        <dbReference type="Proteomes" id="UP001342826"/>
    </source>
</evidence>
<keyword evidence="4" id="KW-1185">Reference proteome</keyword>
<keyword evidence="1" id="KW-0233">DNA recombination</keyword>